<feature type="compositionally biased region" description="Polar residues" evidence="1">
    <location>
        <begin position="98"/>
        <end position="108"/>
    </location>
</feature>
<keyword evidence="3" id="KW-1185">Reference proteome</keyword>
<name>A0A151X2Y0_9HYME</name>
<sequence length="108" mass="11782">MHTKRDPQALKHNGDASGWKTDLADSLRTDRLRSCIGTPKQQKSIGGILERCGNSPPCISDRDSHAIVPSGEFTSPWTPHARAKSTCMGAARSRNDGNDTLQNNVVRK</sequence>
<evidence type="ECO:0000313" key="3">
    <source>
        <dbReference type="Proteomes" id="UP000075809"/>
    </source>
</evidence>
<proteinExistence type="predicted"/>
<gene>
    <name evidence="2" type="ORF">ALC60_06399</name>
</gene>
<feature type="region of interest" description="Disordered" evidence="1">
    <location>
        <begin position="89"/>
        <end position="108"/>
    </location>
</feature>
<evidence type="ECO:0000313" key="2">
    <source>
        <dbReference type="EMBL" id="KYQ54797.1"/>
    </source>
</evidence>
<feature type="compositionally biased region" description="Basic and acidic residues" evidence="1">
    <location>
        <begin position="1"/>
        <end position="14"/>
    </location>
</feature>
<organism evidence="2 3">
    <name type="scientific">Mycetomoellerius zeteki</name>
    <dbReference type="NCBI Taxonomy" id="64791"/>
    <lineage>
        <taxon>Eukaryota</taxon>
        <taxon>Metazoa</taxon>
        <taxon>Ecdysozoa</taxon>
        <taxon>Arthropoda</taxon>
        <taxon>Hexapoda</taxon>
        <taxon>Insecta</taxon>
        <taxon>Pterygota</taxon>
        <taxon>Neoptera</taxon>
        <taxon>Endopterygota</taxon>
        <taxon>Hymenoptera</taxon>
        <taxon>Apocrita</taxon>
        <taxon>Aculeata</taxon>
        <taxon>Formicoidea</taxon>
        <taxon>Formicidae</taxon>
        <taxon>Myrmicinae</taxon>
        <taxon>Mycetomoellerius</taxon>
    </lineage>
</organism>
<dbReference type="AlphaFoldDB" id="A0A151X2Y0"/>
<feature type="region of interest" description="Disordered" evidence="1">
    <location>
        <begin position="1"/>
        <end position="21"/>
    </location>
</feature>
<dbReference type="EMBL" id="KQ982566">
    <property type="protein sequence ID" value="KYQ54797.1"/>
    <property type="molecule type" value="Genomic_DNA"/>
</dbReference>
<protein>
    <submittedName>
        <fullName evidence="2">Uncharacterized protein</fullName>
    </submittedName>
</protein>
<reference evidence="2" key="1">
    <citation type="submission" date="2015-09" db="EMBL/GenBank/DDBJ databases">
        <title>Trachymyrmex zeteki WGS genome.</title>
        <authorList>
            <person name="Nygaard S."/>
            <person name="Hu H."/>
            <person name="Boomsma J."/>
            <person name="Zhang G."/>
        </authorList>
    </citation>
    <scope>NUCLEOTIDE SEQUENCE [LARGE SCALE GENOMIC DNA]</scope>
    <source>
        <strain evidence="2">Tzet28-1</strain>
        <tissue evidence="2">Whole body</tissue>
    </source>
</reference>
<dbReference type="Proteomes" id="UP000075809">
    <property type="component" value="Unassembled WGS sequence"/>
</dbReference>
<evidence type="ECO:0000256" key="1">
    <source>
        <dbReference type="SAM" id="MobiDB-lite"/>
    </source>
</evidence>
<accession>A0A151X2Y0</accession>